<dbReference type="Proteomes" id="UP000001514">
    <property type="component" value="Unassembled WGS sequence"/>
</dbReference>
<evidence type="ECO:0000256" key="2">
    <source>
        <dbReference type="ARBA" id="ARBA00009324"/>
    </source>
</evidence>
<protein>
    <recommendedName>
        <fullName evidence="5">beta-carotene 3-hydroxylase</fullName>
        <ecNumber evidence="5">1.14.15.24</ecNumber>
    </recommendedName>
</protein>
<feature type="transmembrane region" description="Helical" evidence="6">
    <location>
        <begin position="139"/>
        <end position="160"/>
    </location>
</feature>
<evidence type="ECO:0000256" key="3">
    <source>
        <dbReference type="ARBA" id="ARBA00022746"/>
    </source>
</evidence>
<dbReference type="GO" id="GO:0016117">
    <property type="term" value="P:carotenoid biosynthetic process"/>
    <property type="evidence" value="ECO:0007669"/>
    <property type="project" value="UniProtKB-KW"/>
</dbReference>
<dbReference type="KEGG" id="smo:SELMODRAFT_122500"/>
<feature type="transmembrane region" description="Helical" evidence="6">
    <location>
        <begin position="26"/>
        <end position="51"/>
    </location>
</feature>
<keyword evidence="6" id="KW-1133">Transmembrane helix</keyword>
<dbReference type="STRING" id="88036.D8SQ78"/>
<evidence type="ECO:0000256" key="4">
    <source>
        <dbReference type="ARBA" id="ARBA00023002"/>
    </source>
</evidence>
<gene>
    <name evidence="8" type="ORF">SELMODRAFT_122500</name>
</gene>
<dbReference type="OrthoDB" id="9990796at2759"/>
<dbReference type="PANTHER" id="PTHR31899">
    <property type="entry name" value="BETA-CAROTENE 3-HYDROXYLASE 1, CHLOROPLASTIC"/>
    <property type="match status" value="1"/>
</dbReference>
<feature type="transmembrane region" description="Helical" evidence="6">
    <location>
        <begin position="116"/>
        <end position="133"/>
    </location>
</feature>
<name>D8SQ78_SELML</name>
<dbReference type="GO" id="GO:0005506">
    <property type="term" value="F:iron ion binding"/>
    <property type="evidence" value="ECO:0007669"/>
    <property type="project" value="InterPro"/>
</dbReference>
<accession>D8SQ78</accession>
<sequence length="229" mass="25079">MSEDGQSRTCKKQDATKKKKAERTTYLFAAVASSTLIGGLSIGAACYRFVWQMQEKGSSELPALEILGTVSLALGAAVGMEFWARWAHKALWHSCLWSMHKSHHLPRQGPFEVNDVFAIVNAVPAIALMSYGFSHEGLLPGLCFGAGLGITIFGMAYMFVHDGLVHQRFSVGPLADVPYFRKVAAAHQIHHANLFDGVPYGLFLGLKELEAVGGELELEKLVSSRHHKK</sequence>
<comment type="subcellular location">
    <subcellularLocation>
        <location evidence="1">Plastid</location>
        <location evidence="1">Chloroplast membrane</location>
        <topology evidence="1">Multi-pass membrane protein</topology>
    </subcellularLocation>
</comment>
<evidence type="ECO:0000313" key="8">
    <source>
        <dbReference type="EMBL" id="EFJ13409.1"/>
    </source>
</evidence>
<dbReference type="EMBL" id="GL377633">
    <property type="protein sequence ID" value="EFJ13409.1"/>
    <property type="molecule type" value="Genomic_DNA"/>
</dbReference>
<reference evidence="8 9" key="1">
    <citation type="journal article" date="2011" name="Science">
        <title>The Selaginella genome identifies genetic changes associated with the evolution of vascular plants.</title>
        <authorList>
            <person name="Banks J.A."/>
            <person name="Nishiyama T."/>
            <person name="Hasebe M."/>
            <person name="Bowman J.L."/>
            <person name="Gribskov M."/>
            <person name="dePamphilis C."/>
            <person name="Albert V.A."/>
            <person name="Aono N."/>
            <person name="Aoyama T."/>
            <person name="Ambrose B.A."/>
            <person name="Ashton N.W."/>
            <person name="Axtell M.J."/>
            <person name="Barker E."/>
            <person name="Barker M.S."/>
            <person name="Bennetzen J.L."/>
            <person name="Bonawitz N.D."/>
            <person name="Chapple C."/>
            <person name="Cheng C."/>
            <person name="Correa L.G."/>
            <person name="Dacre M."/>
            <person name="DeBarry J."/>
            <person name="Dreyer I."/>
            <person name="Elias M."/>
            <person name="Engstrom E.M."/>
            <person name="Estelle M."/>
            <person name="Feng L."/>
            <person name="Finet C."/>
            <person name="Floyd S.K."/>
            <person name="Frommer W.B."/>
            <person name="Fujita T."/>
            <person name="Gramzow L."/>
            <person name="Gutensohn M."/>
            <person name="Harholt J."/>
            <person name="Hattori M."/>
            <person name="Heyl A."/>
            <person name="Hirai T."/>
            <person name="Hiwatashi Y."/>
            <person name="Ishikawa M."/>
            <person name="Iwata M."/>
            <person name="Karol K.G."/>
            <person name="Koehler B."/>
            <person name="Kolukisaoglu U."/>
            <person name="Kubo M."/>
            <person name="Kurata T."/>
            <person name="Lalonde S."/>
            <person name="Li K."/>
            <person name="Li Y."/>
            <person name="Litt A."/>
            <person name="Lyons E."/>
            <person name="Manning G."/>
            <person name="Maruyama T."/>
            <person name="Michael T.P."/>
            <person name="Mikami K."/>
            <person name="Miyazaki S."/>
            <person name="Morinaga S."/>
            <person name="Murata T."/>
            <person name="Mueller-Roeber B."/>
            <person name="Nelson D.R."/>
            <person name="Obara M."/>
            <person name="Oguri Y."/>
            <person name="Olmstead R.G."/>
            <person name="Onodera N."/>
            <person name="Petersen B.L."/>
            <person name="Pils B."/>
            <person name="Prigge M."/>
            <person name="Rensing S.A."/>
            <person name="Riano-Pachon D.M."/>
            <person name="Roberts A.W."/>
            <person name="Sato Y."/>
            <person name="Scheller H.V."/>
            <person name="Schulz B."/>
            <person name="Schulz C."/>
            <person name="Shakirov E.V."/>
            <person name="Shibagaki N."/>
            <person name="Shinohara N."/>
            <person name="Shippen D.E."/>
            <person name="Soerensen I."/>
            <person name="Sotooka R."/>
            <person name="Sugimoto N."/>
            <person name="Sugita M."/>
            <person name="Sumikawa N."/>
            <person name="Tanurdzic M."/>
            <person name="Theissen G."/>
            <person name="Ulvskov P."/>
            <person name="Wakazuki S."/>
            <person name="Weng J.K."/>
            <person name="Willats W.W."/>
            <person name="Wipf D."/>
            <person name="Wolf P.G."/>
            <person name="Yang L."/>
            <person name="Zimmer A.D."/>
            <person name="Zhu Q."/>
            <person name="Mitros T."/>
            <person name="Hellsten U."/>
            <person name="Loque D."/>
            <person name="Otillar R."/>
            <person name="Salamov A."/>
            <person name="Schmutz J."/>
            <person name="Shapiro H."/>
            <person name="Lindquist E."/>
            <person name="Lucas S."/>
            <person name="Rokhsar D."/>
            <person name="Grigoriev I.V."/>
        </authorList>
    </citation>
    <scope>NUCLEOTIDE SEQUENCE [LARGE SCALE GENOMIC DNA]</scope>
</reference>
<proteinExistence type="inferred from homology"/>
<comment type="similarity">
    <text evidence="2">Belongs to the sterol desaturase family.</text>
</comment>
<dbReference type="HOGENOM" id="CLU_054855_0_0_1"/>
<keyword evidence="3" id="KW-0125">Carotenoid biosynthesis</keyword>
<dbReference type="eggNOG" id="ENOG502QSIR">
    <property type="taxonomic scope" value="Eukaryota"/>
</dbReference>
<keyword evidence="6" id="KW-0812">Transmembrane</keyword>
<organism evidence="9">
    <name type="scientific">Selaginella moellendorffii</name>
    <name type="common">Spikemoss</name>
    <dbReference type="NCBI Taxonomy" id="88036"/>
    <lineage>
        <taxon>Eukaryota</taxon>
        <taxon>Viridiplantae</taxon>
        <taxon>Streptophyta</taxon>
        <taxon>Embryophyta</taxon>
        <taxon>Tracheophyta</taxon>
        <taxon>Lycopodiopsida</taxon>
        <taxon>Selaginellales</taxon>
        <taxon>Selaginellaceae</taxon>
        <taxon>Selaginella</taxon>
    </lineage>
</organism>
<keyword evidence="4" id="KW-0560">Oxidoreductase</keyword>
<keyword evidence="6" id="KW-0472">Membrane</keyword>
<dbReference type="AlphaFoldDB" id="D8SQ78"/>
<dbReference type="PANTHER" id="PTHR31899:SF9">
    <property type="entry name" value="BETA-CAROTENE 3-HYDROXYLASE 1, CHLOROPLASTIC"/>
    <property type="match status" value="1"/>
</dbReference>
<feature type="transmembrane region" description="Helical" evidence="6">
    <location>
        <begin position="63"/>
        <end position="84"/>
    </location>
</feature>
<dbReference type="InterPro" id="IPR006694">
    <property type="entry name" value="Fatty_acid_hydroxylase"/>
</dbReference>
<evidence type="ECO:0000313" key="9">
    <source>
        <dbReference type="Proteomes" id="UP000001514"/>
    </source>
</evidence>
<evidence type="ECO:0000256" key="1">
    <source>
        <dbReference type="ARBA" id="ARBA00004508"/>
    </source>
</evidence>
<evidence type="ECO:0000259" key="7">
    <source>
        <dbReference type="Pfam" id="PF04116"/>
    </source>
</evidence>
<dbReference type="InParanoid" id="D8SQ78"/>
<evidence type="ECO:0000256" key="6">
    <source>
        <dbReference type="SAM" id="Phobius"/>
    </source>
</evidence>
<keyword evidence="9" id="KW-1185">Reference proteome</keyword>
<dbReference type="Gramene" id="EFJ13409">
    <property type="protein sequence ID" value="EFJ13409"/>
    <property type="gene ID" value="SELMODRAFT_122500"/>
</dbReference>
<feature type="domain" description="Fatty acid hydroxylase" evidence="7">
    <location>
        <begin position="75"/>
        <end position="204"/>
    </location>
</feature>
<dbReference type="InterPro" id="IPR045019">
    <property type="entry name" value="BETA-OHASE-like"/>
</dbReference>
<evidence type="ECO:0000256" key="5">
    <source>
        <dbReference type="ARBA" id="ARBA00026097"/>
    </source>
</evidence>
<dbReference type="EC" id="1.14.15.24" evidence="5"/>
<dbReference type="GO" id="GO:0010291">
    <property type="term" value="F:beta-carotene 3-hydroxylase activity"/>
    <property type="evidence" value="ECO:0007669"/>
    <property type="project" value="UniProtKB-EC"/>
</dbReference>
<dbReference type="Pfam" id="PF04116">
    <property type="entry name" value="FA_hydroxylase"/>
    <property type="match status" value="1"/>
</dbReference>